<keyword evidence="1" id="KW-1133">Transmembrane helix</keyword>
<dbReference type="OrthoDB" id="699645at2"/>
<dbReference type="InterPro" id="IPR012373">
    <property type="entry name" value="Ferrdict_sens_TM"/>
</dbReference>
<evidence type="ECO:0000259" key="3">
    <source>
        <dbReference type="Pfam" id="PF16344"/>
    </source>
</evidence>
<dbReference type="EMBL" id="LN515532">
    <property type="protein sequence ID" value="CEA16930.1"/>
    <property type="molecule type" value="Genomic_DNA"/>
</dbReference>
<keyword evidence="1" id="KW-0812">Transmembrane</keyword>
<dbReference type="AlphaFoldDB" id="A0A098C1Z2"/>
<dbReference type="Pfam" id="PF16344">
    <property type="entry name" value="FecR_C"/>
    <property type="match status" value="1"/>
</dbReference>
<evidence type="ECO:0008006" key="6">
    <source>
        <dbReference type="Google" id="ProtNLM"/>
    </source>
</evidence>
<reference evidence="4 5" key="1">
    <citation type="submission" date="2014-08" db="EMBL/GenBank/DDBJ databases">
        <authorList>
            <person name="Wibberg D."/>
        </authorList>
    </citation>
    <scope>NUCLEOTIDE SEQUENCE [LARGE SCALE GENOMIC DNA]</scope>
    <source>
        <strain evidence="5">ING2-E5B</strain>
    </source>
</reference>
<dbReference type="STRING" id="1562970.ING2E5B_2202"/>
<name>A0A098C1Z2_9BACT</name>
<dbReference type="HOGENOM" id="CLU_050192_2_3_10"/>
<gene>
    <name evidence="4" type="ORF">ING2E5B_2202</name>
</gene>
<dbReference type="FunFam" id="2.60.120.1440:FF:000001">
    <property type="entry name" value="Putative anti-sigma factor"/>
    <property type="match status" value="1"/>
</dbReference>
<feature type="domain" description="FecR protein" evidence="2">
    <location>
        <begin position="124"/>
        <end position="210"/>
    </location>
</feature>
<keyword evidence="5" id="KW-1185">Reference proteome</keyword>
<dbReference type="Proteomes" id="UP000032417">
    <property type="component" value="Chromosome 1"/>
</dbReference>
<keyword evidence="1" id="KW-0472">Membrane</keyword>
<evidence type="ECO:0000313" key="5">
    <source>
        <dbReference type="Proteomes" id="UP000032417"/>
    </source>
</evidence>
<evidence type="ECO:0000313" key="4">
    <source>
        <dbReference type="EMBL" id="CEA16930.1"/>
    </source>
</evidence>
<dbReference type="Pfam" id="PF04773">
    <property type="entry name" value="FecR"/>
    <property type="match status" value="1"/>
</dbReference>
<evidence type="ECO:0000256" key="1">
    <source>
        <dbReference type="SAM" id="Phobius"/>
    </source>
</evidence>
<dbReference type="PANTHER" id="PTHR30273:SF2">
    <property type="entry name" value="PROTEIN FECR"/>
    <property type="match status" value="1"/>
</dbReference>
<accession>A0A098C1Z2</accession>
<sequence>MSAKRNMINRVVGEVSTKEDAQEVVEWFSSTIEGQQHLADMLDKDAYVMGDDLFSDKTFSPVQSDKLFKKIDREIYQKSFRRTSLKVAAVFLPIFIVSLLAFYFNKQTSIFEGVKYTELYIPYGEDARIFFQDGTEVYLNSGTRIRYPERFGIRQREIFLDGEAYFNVTTNSKRPFIVNAQNTSVRVLGTSFNVNAYSESEFIKVVLDEGKTSFHVQGSSYSMTPGQLLEYNKITGRTILSNLSKPSSASLWKDNIIYFYDTPLAEVLKVLERKYDVKFHLQATGALEYSYTITTKHTDLEAILAELQKIAPVRFDQKEKNIFVTL</sequence>
<dbReference type="GO" id="GO:0016989">
    <property type="term" value="F:sigma factor antagonist activity"/>
    <property type="evidence" value="ECO:0007669"/>
    <property type="project" value="TreeGrafter"/>
</dbReference>
<dbReference type="PANTHER" id="PTHR30273">
    <property type="entry name" value="PERIPLASMIC SIGNAL SENSOR AND SIGMA FACTOR ACTIVATOR FECR-RELATED"/>
    <property type="match status" value="1"/>
</dbReference>
<feature type="transmembrane region" description="Helical" evidence="1">
    <location>
        <begin position="83"/>
        <end position="104"/>
    </location>
</feature>
<dbReference type="InterPro" id="IPR032508">
    <property type="entry name" value="FecR_C"/>
</dbReference>
<dbReference type="KEGG" id="pbt:ING2E5B_2202"/>
<evidence type="ECO:0000259" key="2">
    <source>
        <dbReference type="Pfam" id="PF04773"/>
    </source>
</evidence>
<dbReference type="Gene3D" id="2.60.120.1440">
    <property type="match status" value="1"/>
</dbReference>
<protein>
    <recommendedName>
        <fullName evidence="6">Anti-sigma factor</fullName>
    </recommendedName>
</protein>
<feature type="domain" description="Protein FecR C-terminal" evidence="3">
    <location>
        <begin position="257"/>
        <end position="324"/>
    </location>
</feature>
<dbReference type="InterPro" id="IPR006860">
    <property type="entry name" value="FecR"/>
</dbReference>
<dbReference type="Gene3D" id="3.55.50.30">
    <property type="match status" value="1"/>
</dbReference>
<organism evidence="4 5">
    <name type="scientific">Fermentimonas caenicola</name>
    <dbReference type="NCBI Taxonomy" id="1562970"/>
    <lineage>
        <taxon>Bacteria</taxon>
        <taxon>Pseudomonadati</taxon>
        <taxon>Bacteroidota</taxon>
        <taxon>Bacteroidia</taxon>
        <taxon>Bacteroidales</taxon>
        <taxon>Dysgonomonadaceae</taxon>
        <taxon>Fermentimonas</taxon>
    </lineage>
</organism>
<proteinExistence type="predicted"/>